<organism evidence="1 2">
    <name type="scientific">Ottowia thiooxydans</name>
    <dbReference type="NCBI Taxonomy" id="219182"/>
    <lineage>
        <taxon>Bacteria</taxon>
        <taxon>Pseudomonadati</taxon>
        <taxon>Pseudomonadota</taxon>
        <taxon>Betaproteobacteria</taxon>
        <taxon>Burkholderiales</taxon>
        <taxon>Comamonadaceae</taxon>
        <taxon>Ottowia</taxon>
    </lineage>
</organism>
<evidence type="ECO:0000313" key="1">
    <source>
        <dbReference type="EMBL" id="MET4575515.1"/>
    </source>
</evidence>
<accession>A0ABV2Q3B7</accession>
<dbReference type="EMBL" id="JBEPSH010000001">
    <property type="protein sequence ID" value="MET4575515.1"/>
    <property type="molecule type" value="Genomic_DNA"/>
</dbReference>
<protein>
    <submittedName>
        <fullName evidence="1">Uncharacterized protein</fullName>
    </submittedName>
</protein>
<proteinExistence type="predicted"/>
<name>A0ABV2Q3B7_9BURK</name>
<dbReference type="Proteomes" id="UP001549320">
    <property type="component" value="Unassembled WGS sequence"/>
</dbReference>
<evidence type="ECO:0000313" key="2">
    <source>
        <dbReference type="Proteomes" id="UP001549320"/>
    </source>
</evidence>
<sequence length="53" mass="6048">MYEIGLAAFYDIAFSIFLTRLRVRGDDDCCHLPITTDQRIEPGVITPFTTTPR</sequence>
<keyword evidence="2" id="KW-1185">Reference proteome</keyword>
<gene>
    <name evidence="1" type="ORF">ABIE13_000612</name>
</gene>
<comment type="caution">
    <text evidence="1">The sequence shown here is derived from an EMBL/GenBank/DDBJ whole genome shotgun (WGS) entry which is preliminary data.</text>
</comment>
<reference evidence="1 2" key="1">
    <citation type="submission" date="2024-06" db="EMBL/GenBank/DDBJ databases">
        <title>Sorghum-associated microbial communities from plants grown in Nebraska, USA.</title>
        <authorList>
            <person name="Schachtman D."/>
        </authorList>
    </citation>
    <scope>NUCLEOTIDE SEQUENCE [LARGE SCALE GENOMIC DNA]</scope>
    <source>
        <strain evidence="1 2">2709</strain>
    </source>
</reference>